<comment type="caution">
    <text evidence="1">The sequence shown here is derived from an EMBL/GenBank/DDBJ whole genome shotgun (WGS) entry which is preliminary data.</text>
</comment>
<evidence type="ECO:0000313" key="2">
    <source>
        <dbReference type="Proteomes" id="UP001595851"/>
    </source>
</evidence>
<accession>A0ABV8GIL0</accession>
<name>A0ABV8GIL0_9ACTN</name>
<gene>
    <name evidence="1" type="ORF">ACFOY2_36535</name>
</gene>
<dbReference type="InterPro" id="IPR021398">
    <property type="entry name" value="DUF3037"/>
</dbReference>
<organism evidence="1 2">
    <name type="scientific">Nonomuraea purpurea</name>
    <dbReference type="NCBI Taxonomy" id="1849276"/>
    <lineage>
        <taxon>Bacteria</taxon>
        <taxon>Bacillati</taxon>
        <taxon>Actinomycetota</taxon>
        <taxon>Actinomycetes</taxon>
        <taxon>Streptosporangiales</taxon>
        <taxon>Streptosporangiaceae</taxon>
        <taxon>Nonomuraea</taxon>
    </lineage>
</organism>
<proteinExistence type="predicted"/>
<keyword evidence="2" id="KW-1185">Reference proteome</keyword>
<dbReference type="RefSeq" id="WP_379532685.1">
    <property type="nucleotide sequence ID" value="NZ_JBHSBI010000023.1"/>
</dbReference>
<dbReference type="EMBL" id="JBHSBI010000023">
    <property type="protein sequence ID" value="MFC4012789.1"/>
    <property type="molecule type" value="Genomic_DNA"/>
</dbReference>
<evidence type="ECO:0000313" key="1">
    <source>
        <dbReference type="EMBL" id="MFC4012789.1"/>
    </source>
</evidence>
<dbReference type="Proteomes" id="UP001595851">
    <property type="component" value="Unassembled WGS sequence"/>
</dbReference>
<sequence length="292" mass="32733">MSRYLYSIVRCLPDPRTGEFVNFGAIAGNPDTGDWSIRQISKVDRIRKFAGTQVLEAAASFLFEVDAEIDQSRSGLEEGLDPLGENWLHDMHRNHRNVVQLSIPGPILADSAEEALEIVFAHLIIDPIAEPRERPVTKYDLNRELRQAYRQAHVAESFVRPRAQIHIGAHVHSSIDFAVANGRTVQLTQAWSFRRAQLDEVSQQVKAWAYAMERLRGGEEARVVDTQNRISTIAHDVDLQVVIATPTTPEQLAAYDEAEQVFAGLNADVHPLEHVEAVGRRAAQLISNLHQQ</sequence>
<reference evidence="2" key="1">
    <citation type="journal article" date="2019" name="Int. J. Syst. Evol. Microbiol.">
        <title>The Global Catalogue of Microorganisms (GCM) 10K type strain sequencing project: providing services to taxonomists for standard genome sequencing and annotation.</title>
        <authorList>
            <consortium name="The Broad Institute Genomics Platform"/>
            <consortium name="The Broad Institute Genome Sequencing Center for Infectious Disease"/>
            <person name="Wu L."/>
            <person name="Ma J."/>
        </authorList>
    </citation>
    <scope>NUCLEOTIDE SEQUENCE [LARGE SCALE GENOMIC DNA]</scope>
    <source>
        <strain evidence="2">TBRC 1276</strain>
    </source>
</reference>
<dbReference type="Pfam" id="PF11236">
    <property type="entry name" value="DUF3037"/>
    <property type="match status" value="1"/>
</dbReference>
<protein>
    <submittedName>
        <fullName evidence="1">DUF3037 domain-containing protein</fullName>
    </submittedName>
</protein>